<keyword evidence="1" id="KW-1133">Transmembrane helix</keyword>
<evidence type="ECO:0000256" key="1">
    <source>
        <dbReference type="SAM" id="Phobius"/>
    </source>
</evidence>
<keyword evidence="1" id="KW-0812">Transmembrane</keyword>
<accession>A0A8H6TPR3</accession>
<dbReference type="SUPFAM" id="SSF53254">
    <property type="entry name" value="Phosphoglycerate mutase-like"/>
    <property type="match status" value="1"/>
</dbReference>
<keyword evidence="1" id="KW-0472">Membrane</keyword>
<dbReference type="AlphaFoldDB" id="A0A8H6TPR3"/>
<name>A0A8H6TPR3_MYCCL</name>
<dbReference type="OrthoDB" id="258392at2759"/>
<evidence type="ECO:0008006" key="4">
    <source>
        <dbReference type="Google" id="ProtNLM"/>
    </source>
</evidence>
<evidence type="ECO:0000313" key="3">
    <source>
        <dbReference type="Proteomes" id="UP000613580"/>
    </source>
</evidence>
<proteinExistence type="predicted"/>
<gene>
    <name evidence="2" type="ORF">HMN09_00143100</name>
</gene>
<comment type="caution">
    <text evidence="2">The sequence shown here is derived from an EMBL/GenBank/DDBJ whole genome shotgun (WGS) entry which is preliminary data.</text>
</comment>
<reference evidence="2" key="1">
    <citation type="submission" date="2020-05" db="EMBL/GenBank/DDBJ databases">
        <title>Mycena genomes resolve the evolution of fungal bioluminescence.</title>
        <authorList>
            <person name="Tsai I.J."/>
        </authorList>
    </citation>
    <scope>NUCLEOTIDE SEQUENCE</scope>
    <source>
        <strain evidence="2">110903Hualien_Pintung</strain>
    </source>
</reference>
<evidence type="ECO:0000313" key="2">
    <source>
        <dbReference type="EMBL" id="KAF7320587.1"/>
    </source>
</evidence>
<keyword evidence="3" id="KW-1185">Reference proteome</keyword>
<dbReference type="Gene3D" id="3.40.50.1240">
    <property type="entry name" value="Phosphoglycerate mutase-like"/>
    <property type="match status" value="1"/>
</dbReference>
<organism evidence="2 3">
    <name type="scientific">Mycena chlorophos</name>
    <name type="common">Agaric fungus</name>
    <name type="synonym">Agaricus chlorophos</name>
    <dbReference type="NCBI Taxonomy" id="658473"/>
    <lineage>
        <taxon>Eukaryota</taxon>
        <taxon>Fungi</taxon>
        <taxon>Dikarya</taxon>
        <taxon>Basidiomycota</taxon>
        <taxon>Agaricomycotina</taxon>
        <taxon>Agaricomycetes</taxon>
        <taxon>Agaricomycetidae</taxon>
        <taxon>Agaricales</taxon>
        <taxon>Marasmiineae</taxon>
        <taxon>Mycenaceae</taxon>
        <taxon>Mycena</taxon>
    </lineage>
</organism>
<feature type="transmembrane region" description="Helical" evidence="1">
    <location>
        <begin position="399"/>
        <end position="419"/>
    </location>
</feature>
<dbReference type="EMBL" id="JACAZE010000002">
    <property type="protein sequence ID" value="KAF7320587.1"/>
    <property type="molecule type" value="Genomic_DNA"/>
</dbReference>
<protein>
    <recommendedName>
        <fullName evidence="4">Phosphoglycerate mutase-like protein</fullName>
    </recommendedName>
</protein>
<dbReference type="InterPro" id="IPR029033">
    <property type="entry name" value="His_PPase_superfam"/>
</dbReference>
<sequence>MSDVLGVLILARNGARTELYQDPATYATGLTDSTPLGVATLHALGQQLRGIYLTPGSASYIDGMTPDLVENEQMKVLAKAGGEGGVVFDSAIALLQGMFPPTSKNKVTLADGTVVMAPLGGYQYVPLETVEPGNDRSMESWTDCPNFKSHISEVHSSAEFKAKAKDAAAFLADAEDFLFGRTASLENIWNIHDFMSTQLTYNQTYAYRLPPGLIDQARGFADWHEDKIFSDDEAGGIGNIAGRTLMHTILSSFERIAFNNDPLKMVVLQTTYQPFISLFHEASLLDSGDKQLAGIPDFGSALAIELLRGAPPDTRDFLRFKFLNNTAAGDGDWELVHPFGTKKDIALTEFVYRAEGAAIESTKEWAQVCGTSVSSGAKFKFSHTAPPLSSAARAAAQNILPIALALMALLLLVLGGMQLRKVRNAKARKVRLQGEEGQLVVPPVMLPVEKFQDRV</sequence>
<dbReference type="Proteomes" id="UP000613580">
    <property type="component" value="Unassembled WGS sequence"/>
</dbReference>